<gene>
    <name evidence="1" type="ORF">MERR_LOCUS46639</name>
</gene>
<keyword evidence="2" id="KW-1185">Reference proteome</keyword>
<sequence length="152" mass="17763">MARVELQHPKQTNLNLQCRRWRSFAVAVRMIALPSLCRHRVTLPDRISLLSLIRWLLCHPLLTHPTRLLNDAEEGKLELVDSSWRSVRRSSSRYGRRTQEPMRSFVVAPQNRHKFNHHFKRSNSLPSSSSVPDLPLPFNIGETYDVAEDYPR</sequence>
<accession>A0A6D2KR99</accession>
<evidence type="ECO:0000313" key="1">
    <source>
        <dbReference type="EMBL" id="CAA7059403.1"/>
    </source>
</evidence>
<dbReference type="EMBL" id="CACVBM020001773">
    <property type="protein sequence ID" value="CAA7059403.1"/>
    <property type="molecule type" value="Genomic_DNA"/>
</dbReference>
<dbReference type="Proteomes" id="UP000467841">
    <property type="component" value="Unassembled WGS sequence"/>
</dbReference>
<protein>
    <submittedName>
        <fullName evidence="1">Uncharacterized protein</fullName>
    </submittedName>
</protein>
<proteinExistence type="predicted"/>
<evidence type="ECO:0000313" key="2">
    <source>
        <dbReference type="Proteomes" id="UP000467841"/>
    </source>
</evidence>
<organism evidence="1 2">
    <name type="scientific">Microthlaspi erraticum</name>
    <dbReference type="NCBI Taxonomy" id="1685480"/>
    <lineage>
        <taxon>Eukaryota</taxon>
        <taxon>Viridiplantae</taxon>
        <taxon>Streptophyta</taxon>
        <taxon>Embryophyta</taxon>
        <taxon>Tracheophyta</taxon>
        <taxon>Spermatophyta</taxon>
        <taxon>Magnoliopsida</taxon>
        <taxon>eudicotyledons</taxon>
        <taxon>Gunneridae</taxon>
        <taxon>Pentapetalae</taxon>
        <taxon>rosids</taxon>
        <taxon>malvids</taxon>
        <taxon>Brassicales</taxon>
        <taxon>Brassicaceae</taxon>
        <taxon>Coluteocarpeae</taxon>
        <taxon>Microthlaspi</taxon>
    </lineage>
</organism>
<comment type="caution">
    <text evidence="1">The sequence shown here is derived from an EMBL/GenBank/DDBJ whole genome shotgun (WGS) entry which is preliminary data.</text>
</comment>
<dbReference type="AlphaFoldDB" id="A0A6D2KR99"/>
<reference evidence="1" key="1">
    <citation type="submission" date="2020-01" db="EMBL/GenBank/DDBJ databases">
        <authorList>
            <person name="Mishra B."/>
        </authorList>
    </citation>
    <scope>NUCLEOTIDE SEQUENCE [LARGE SCALE GENOMIC DNA]</scope>
</reference>
<name>A0A6D2KR99_9BRAS</name>